<name>A0AAW9TBF8_9BACT</name>
<evidence type="ECO:0000313" key="2">
    <source>
        <dbReference type="EMBL" id="MQN31236.1"/>
    </source>
</evidence>
<gene>
    <name evidence="2" type="ORF">F7D90_04565</name>
</gene>
<proteinExistence type="predicted"/>
<organism evidence="2 3">
    <name type="scientific">Segatella copri</name>
    <dbReference type="NCBI Taxonomy" id="165179"/>
    <lineage>
        <taxon>Bacteria</taxon>
        <taxon>Pseudomonadati</taxon>
        <taxon>Bacteroidota</taxon>
        <taxon>Bacteroidia</taxon>
        <taxon>Bacteroidales</taxon>
        <taxon>Prevotellaceae</taxon>
        <taxon>Segatella</taxon>
    </lineage>
</organism>
<evidence type="ECO:0000256" key="1">
    <source>
        <dbReference type="SAM" id="SignalP"/>
    </source>
</evidence>
<reference evidence="3" key="1">
    <citation type="submission" date="2019-09" db="EMBL/GenBank/DDBJ databases">
        <title>Distinct polysaccharide growth profiles of human intestinal Prevotella copri isolates.</title>
        <authorList>
            <person name="Fehlner-Peach H."/>
            <person name="Magnabosco C."/>
            <person name="Raghavan V."/>
            <person name="Scher J.U."/>
            <person name="Tett A."/>
            <person name="Cox L.M."/>
            <person name="Gottsegen C."/>
            <person name="Watters A."/>
            <person name="Wiltshire- Gordon J.D."/>
            <person name="Segata N."/>
            <person name="Bonneau R."/>
            <person name="Littman D.R."/>
        </authorList>
    </citation>
    <scope>NUCLEOTIDE SEQUENCE [LARGE SCALE GENOMIC DNA]</scope>
    <source>
        <strain evidence="3">iAP146</strain>
    </source>
</reference>
<dbReference type="AlphaFoldDB" id="A0AAW9TBF8"/>
<keyword evidence="1" id="KW-0732">Signal</keyword>
<feature type="signal peptide" evidence="1">
    <location>
        <begin position="1"/>
        <end position="25"/>
    </location>
</feature>
<dbReference type="RefSeq" id="WP_153084995.1">
    <property type="nucleotide sequence ID" value="NZ_VZAM01000049.1"/>
</dbReference>
<feature type="chain" id="PRO_5043903366" evidence="1">
    <location>
        <begin position="26"/>
        <end position="416"/>
    </location>
</feature>
<accession>A0AAW9TBF8</accession>
<dbReference type="EMBL" id="VZCR01000027">
    <property type="protein sequence ID" value="MQN31236.1"/>
    <property type="molecule type" value="Genomic_DNA"/>
</dbReference>
<protein>
    <submittedName>
        <fullName evidence="2">Uncharacterized protein</fullName>
    </submittedName>
</protein>
<dbReference type="Proteomes" id="UP000420707">
    <property type="component" value="Unassembled WGS sequence"/>
</dbReference>
<comment type="caution">
    <text evidence="2">The sequence shown here is derived from an EMBL/GenBank/DDBJ whole genome shotgun (WGS) entry which is preliminary data.</text>
</comment>
<evidence type="ECO:0000313" key="3">
    <source>
        <dbReference type="Proteomes" id="UP000420707"/>
    </source>
</evidence>
<sequence>MKKVFHKLRDYALALLALMTISACCDSLNTLNDPHFTGEGTLIKKPSFAKLDYNSVIHFYIESSGSMNGFFRAGQPTSFKQDVYEIMSYYSPVTKDVNIMTNSGGVAGQLSLAQFQTAMNTGALECNASTQVPVMLRNIVSRLKKNDVAVLISDMKYSPVGSAAPNVLLTQYSAEIARIAGDSQKAYSLVCATSNYISKDGSVVTDVSPYYYLIIGEQNKVSAVRNGIAIMLQRQKRFVDNLEIGYKYGACPYTFDEPKNVAQLTGSPTFYGYGESVDECTLSLKLHLESFRWLMANKDVLKQYFICKSLYGSKVTVENIEVEECNNVNLELKRSVVATINLKVSNMVADMEVLEWNITIPYVERNVMGKFLDDSKGQNDVTTSYSLMNFLLGIAHGGVVNHQPEPNYILISKNSL</sequence>
<dbReference type="PROSITE" id="PS51257">
    <property type="entry name" value="PROKAR_LIPOPROTEIN"/>
    <property type="match status" value="1"/>
</dbReference>